<dbReference type="InterPro" id="IPR050366">
    <property type="entry name" value="BP-dependent_transpt_permease"/>
</dbReference>
<gene>
    <name evidence="9" type="ORF">CLV25_101390</name>
</gene>
<keyword evidence="2 7" id="KW-0813">Transport</keyword>
<dbReference type="PANTHER" id="PTHR43386">
    <property type="entry name" value="OLIGOPEPTIDE TRANSPORT SYSTEM PERMEASE PROTEIN APPC"/>
    <property type="match status" value="1"/>
</dbReference>
<dbReference type="GO" id="GO:0005886">
    <property type="term" value="C:plasma membrane"/>
    <property type="evidence" value="ECO:0007669"/>
    <property type="project" value="UniProtKB-SubCell"/>
</dbReference>
<keyword evidence="5 7" id="KW-1133">Transmembrane helix</keyword>
<dbReference type="Proteomes" id="UP000294830">
    <property type="component" value="Unassembled WGS sequence"/>
</dbReference>
<feature type="transmembrane region" description="Helical" evidence="7">
    <location>
        <begin position="181"/>
        <end position="205"/>
    </location>
</feature>
<sequence>MISLWFIALVSAIAFLGYLIAPDSTPNSNSQHLEIAVQKPGFSTQILLQQKPTSANDAGFISMLTNGKESAHKELAICGYSISGGYINVKEFTAYKNEQPLEHRLTLAEVVYPIENPQKIVIQNGKSYFTTIYGKRMAADNASLAKIVEEAHIVKRSFIFGTDRYGRDLLSRMLIGARVSLSVGIIAVAISLLIGITLGAVAGYFRGWVDNVTMWFINVIWSVPTLLMVIAVTLVLGKGFWQIFIAVGLTMWVEVARIVRGQVLSIREKEYVDAARALGFSNWRIIVRHILPNVMGPIIVISAANFASAILIESGLSFLGVGIQPPMPSWGAMLKESYAYIILDASYLAFIPGTAIMLMVLAFTLLGDGLREAFDVSKGNADQR</sequence>
<dbReference type="Pfam" id="PF00528">
    <property type="entry name" value="BPD_transp_1"/>
    <property type="match status" value="1"/>
</dbReference>
<dbReference type="InterPro" id="IPR035906">
    <property type="entry name" value="MetI-like_sf"/>
</dbReference>
<dbReference type="SUPFAM" id="SSF161098">
    <property type="entry name" value="MetI-like"/>
    <property type="match status" value="1"/>
</dbReference>
<proteinExistence type="inferred from homology"/>
<dbReference type="PANTHER" id="PTHR43386:SF1">
    <property type="entry name" value="D,D-DIPEPTIDE TRANSPORT SYSTEM PERMEASE PROTEIN DDPC-RELATED"/>
    <property type="match status" value="1"/>
</dbReference>
<feature type="domain" description="ABC transmembrane type-1" evidence="8">
    <location>
        <begin position="177"/>
        <end position="367"/>
    </location>
</feature>
<evidence type="ECO:0000256" key="3">
    <source>
        <dbReference type="ARBA" id="ARBA00022475"/>
    </source>
</evidence>
<dbReference type="InterPro" id="IPR000515">
    <property type="entry name" value="MetI-like"/>
</dbReference>
<reference evidence="9 10" key="1">
    <citation type="submission" date="2019-03" db="EMBL/GenBank/DDBJ databases">
        <title>Genomic Encyclopedia of Archaeal and Bacterial Type Strains, Phase II (KMG-II): from individual species to whole genera.</title>
        <authorList>
            <person name="Goeker M."/>
        </authorList>
    </citation>
    <scope>NUCLEOTIDE SEQUENCE [LARGE SCALE GENOMIC DNA]</scope>
    <source>
        <strain evidence="9 10">RL-C</strain>
    </source>
</reference>
<evidence type="ECO:0000256" key="7">
    <source>
        <dbReference type="RuleBase" id="RU363032"/>
    </source>
</evidence>
<dbReference type="EMBL" id="SLWB01000001">
    <property type="protein sequence ID" value="TCN73171.1"/>
    <property type="molecule type" value="Genomic_DNA"/>
</dbReference>
<evidence type="ECO:0000256" key="2">
    <source>
        <dbReference type="ARBA" id="ARBA00022448"/>
    </source>
</evidence>
<dbReference type="CDD" id="cd06261">
    <property type="entry name" value="TM_PBP2"/>
    <property type="match status" value="1"/>
</dbReference>
<keyword evidence="3" id="KW-1003">Cell membrane</keyword>
<protein>
    <submittedName>
        <fullName evidence="9">Peptide/nickel transport system permease protein</fullName>
    </submittedName>
</protein>
<keyword evidence="6 7" id="KW-0472">Membrane</keyword>
<comment type="subcellular location">
    <subcellularLocation>
        <location evidence="1 7">Cell membrane</location>
        <topology evidence="1 7">Multi-pass membrane protein</topology>
    </subcellularLocation>
</comment>
<comment type="similarity">
    <text evidence="7">Belongs to the binding-protein-dependent transport system permease family.</text>
</comment>
<name>A0A4V2RQX1_9BACT</name>
<accession>A0A4V2RQX1</accession>
<comment type="caution">
    <text evidence="9">The sequence shown here is derived from an EMBL/GenBank/DDBJ whole genome shotgun (WGS) entry which is preliminary data.</text>
</comment>
<evidence type="ECO:0000256" key="5">
    <source>
        <dbReference type="ARBA" id="ARBA00022989"/>
    </source>
</evidence>
<evidence type="ECO:0000256" key="4">
    <source>
        <dbReference type="ARBA" id="ARBA00022692"/>
    </source>
</evidence>
<evidence type="ECO:0000259" key="8">
    <source>
        <dbReference type="PROSITE" id="PS50928"/>
    </source>
</evidence>
<feature type="transmembrane region" description="Helical" evidence="7">
    <location>
        <begin position="212"/>
        <end position="234"/>
    </location>
</feature>
<evidence type="ECO:0000313" key="9">
    <source>
        <dbReference type="EMBL" id="TCN73171.1"/>
    </source>
</evidence>
<feature type="transmembrane region" description="Helical" evidence="7">
    <location>
        <begin position="294"/>
        <end position="318"/>
    </location>
</feature>
<evidence type="ECO:0000313" key="10">
    <source>
        <dbReference type="Proteomes" id="UP000294830"/>
    </source>
</evidence>
<keyword evidence="10" id="KW-1185">Reference proteome</keyword>
<dbReference type="PROSITE" id="PS50928">
    <property type="entry name" value="ABC_TM1"/>
    <property type="match status" value="1"/>
</dbReference>
<feature type="transmembrane region" description="Helical" evidence="7">
    <location>
        <begin position="338"/>
        <end position="366"/>
    </location>
</feature>
<dbReference type="GO" id="GO:0055085">
    <property type="term" value="P:transmembrane transport"/>
    <property type="evidence" value="ECO:0007669"/>
    <property type="project" value="InterPro"/>
</dbReference>
<organism evidence="9 10">
    <name type="scientific">Acetobacteroides hydrogenigenes</name>
    <dbReference type="NCBI Taxonomy" id="979970"/>
    <lineage>
        <taxon>Bacteria</taxon>
        <taxon>Pseudomonadati</taxon>
        <taxon>Bacteroidota</taxon>
        <taxon>Bacteroidia</taxon>
        <taxon>Bacteroidales</taxon>
        <taxon>Rikenellaceae</taxon>
        <taxon>Acetobacteroides</taxon>
    </lineage>
</organism>
<keyword evidence="4 7" id="KW-0812">Transmembrane</keyword>
<dbReference type="AlphaFoldDB" id="A0A4V2RQX1"/>
<dbReference type="Gene3D" id="1.10.3720.10">
    <property type="entry name" value="MetI-like"/>
    <property type="match status" value="1"/>
</dbReference>
<evidence type="ECO:0000256" key="1">
    <source>
        <dbReference type="ARBA" id="ARBA00004651"/>
    </source>
</evidence>
<evidence type="ECO:0000256" key="6">
    <source>
        <dbReference type="ARBA" id="ARBA00023136"/>
    </source>
</evidence>
<feature type="transmembrane region" description="Helical" evidence="7">
    <location>
        <begin position="240"/>
        <end position="259"/>
    </location>
</feature>
<dbReference type="RefSeq" id="WP_243649581.1">
    <property type="nucleotide sequence ID" value="NZ_SLWB01000001.1"/>
</dbReference>